<evidence type="ECO:0008006" key="4">
    <source>
        <dbReference type="Google" id="ProtNLM"/>
    </source>
</evidence>
<accession>A0ABU6UVJ2</accession>
<keyword evidence="3" id="KW-1185">Reference proteome</keyword>
<reference evidence="2 3" key="1">
    <citation type="journal article" date="2023" name="Plants (Basel)">
        <title>Bridging the Gap: Combining Genomics and Transcriptomics Approaches to Understand Stylosanthes scabra, an Orphan Legume from the Brazilian Caatinga.</title>
        <authorList>
            <person name="Ferreira-Neto J.R.C."/>
            <person name="da Silva M.D."/>
            <person name="Binneck E."/>
            <person name="de Melo N.F."/>
            <person name="da Silva R.H."/>
            <person name="de Melo A.L.T.M."/>
            <person name="Pandolfi V."/>
            <person name="Bustamante F.O."/>
            <person name="Brasileiro-Vidal A.C."/>
            <person name="Benko-Iseppon A.M."/>
        </authorList>
    </citation>
    <scope>NUCLEOTIDE SEQUENCE [LARGE SCALE GENOMIC DNA]</scope>
    <source>
        <tissue evidence="2">Leaves</tissue>
    </source>
</reference>
<evidence type="ECO:0000313" key="3">
    <source>
        <dbReference type="Proteomes" id="UP001341840"/>
    </source>
</evidence>
<dbReference type="Proteomes" id="UP001341840">
    <property type="component" value="Unassembled WGS sequence"/>
</dbReference>
<evidence type="ECO:0000313" key="2">
    <source>
        <dbReference type="EMBL" id="MED6165346.1"/>
    </source>
</evidence>
<feature type="compositionally biased region" description="Basic and acidic residues" evidence="1">
    <location>
        <begin position="75"/>
        <end position="88"/>
    </location>
</feature>
<organism evidence="2 3">
    <name type="scientific">Stylosanthes scabra</name>
    <dbReference type="NCBI Taxonomy" id="79078"/>
    <lineage>
        <taxon>Eukaryota</taxon>
        <taxon>Viridiplantae</taxon>
        <taxon>Streptophyta</taxon>
        <taxon>Embryophyta</taxon>
        <taxon>Tracheophyta</taxon>
        <taxon>Spermatophyta</taxon>
        <taxon>Magnoliopsida</taxon>
        <taxon>eudicotyledons</taxon>
        <taxon>Gunneridae</taxon>
        <taxon>Pentapetalae</taxon>
        <taxon>rosids</taxon>
        <taxon>fabids</taxon>
        <taxon>Fabales</taxon>
        <taxon>Fabaceae</taxon>
        <taxon>Papilionoideae</taxon>
        <taxon>50 kb inversion clade</taxon>
        <taxon>dalbergioids sensu lato</taxon>
        <taxon>Dalbergieae</taxon>
        <taxon>Pterocarpus clade</taxon>
        <taxon>Stylosanthes</taxon>
    </lineage>
</organism>
<gene>
    <name evidence="2" type="ORF">PIB30_098704</name>
</gene>
<evidence type="ECO:0000256" key="1">
    <source>
        <dbReference type="SAM" id="MobiDB-lite"/>
    </source>
</evidence>
<name>A0ABU6UVJ2_9FABA</name>
<protein>
    <recommendedName>
        <fullName evidence="4">DUF4219 domain-containing protein</fullName>
    </recommendedName>
</protein>
<feature type="region of interest" description="Disordered" evidence="1">
    <location>
        <begin position="55"/>
        <end position="102"/>
    </location>
</feature>
<feature type="compositionally biased region" description="Basic residues" evidence="1">
    <location>
        <begin position="89"/>
        <end position="102"/>
    </location>
</feature>
<sequence length="102" mass="11778">MASTSFNNNNNNEGLSTTRPLLFNGSNYSYWKNKMRIWIRAQDIRIWKGIEQGNHVPMKKSSTTVGESTTTKKVPKLESEFSEDDWKKISPHAKPQRKYGTN</sequence>
<feature type="compositionally biased region" description="Polar residues" evidence="1">
    <location>
        <begin position="60"/>
        <end position="72"/>
    </location>
</feature>
<comment type="caution">
    <text evidence="2">The sequence shown here is derived from an EMBL/GenBank/DDBJ whole genome shotgun (WGS) entry which is preliminary data.</text>
</comment>
<dbReference type="EMBL" id="JASCZI010123383">
    <property type="protein sequence ID" value="MED6165346.1"/>
    <property type="molecule type" value="Genomic_DNA"/>
</dbReference>
<proteinExistence type="predicted"/>